<dbReference type="Proteomes" id="UP000664835">
    <property type="component" value="Unassembled WGS sequence"/>
</dbReference>
<feature type="transmembrane region" description="Helical" evidence="1">
    <location>
        <begin position="166"/>
        <end position="183"/>
    </location>
</feature>
<feature type="transmembrane region" description="Helical" evidence="1">
    <location>
        <begin position="109"/>
        <end position="134"/>
    </location>
</feature>
<dbReference type="RefSeq" id="WP_208149315.1">
    <property type="nucleotide sequence ID" value="NZ_JAGETV010000010.1"/>
</dbReference>
<protein>
    <submittedName>
        <fullName evidence="2">Uncharacterized protein</fullName>
    </submittedName>
</protein>
<evidence type="ECO:0000256" key="1">
    <source>
        <dbReference type="SAM" id="Phobius"/>
    </source>
</evidence>
<accession>A0ABS3Q5J1</accession>
<gene>
    <name evidence="2" type="ORF">J3998_07225</name>
</gene>
<organism evidence="2 3">
    <name type="scientific">Thiomicrorhabdus marina</name>
    <dbReference type="NCBI Taxonomy" id="2818442"/>
    <lineage>
        <taxon>Bacteria</taxon>
        <taxon>Pseudomonadati</taxon>
        <taxon>Pseudomonadota</taxon>
        <taxon>Gammaproteobacteria</taxon>
        <taxon>Thiotrichales</taxon>
        <taxon>Piscirickettsiaceae</taxon>
        <taxon>Thiomicrorhabdus</taxon>
    </lineage>
</organism>
<comment type="caution">
    <text evidence="2">The sequence shown here is derived from an EMBL/GenBank/DDBJ whole genome shotgun (WGS) entry which is preliminary data.</text>
</comment>
<keyword evidence="1" id="KW-1133">Transmembrane helix</keyword>
<dbReference type="EMBL" id="JAGETV010000010">
    <property type="protein sequence ID" value="MBO1927368.1"/>
    <property type="molecule type" value="Genomic_DNA"/>
</dbReference>
<proteinExistence type="predicted"/>
<reference evidence="2 3" key="1">
    <citation type="submission" date="2021-03" db="EMBL/GenBank/DDBJ databases">
        <title>Thiomicrorhabdus sp.nov.,novel sulfur-oxidizing bacteria isolated from coastal sediment.</title>
        <authorList>
            <person name="Liu X."/>
        </authorList>
    </citation>
    <scope>NUCLEOTIDE SEQUENCE [LARGE SCALE GENOMIC DNA]</scope>
    <source>
        <strain evidence="2 3">6S2-11</strain>
    </source>
</reference>
<keyword evidence="1" id="KW-0472">Membrane</keyword>
<feature type="transmembrane region" description="Helical" evidence="1">
    <location>
        <begin position="203"/>
        <end position="226"/>
    </location>
</feature>
<keyword evidence="3" id="KW-1185">Reference proteome</keyword>
<keyword evidence="1" id="KW-0812">Transmembrane</keyword>
<evidence type="ECO:0000313" key="3">
    <source>
        <dbReference type="Proteomes" id="UP000664835"/>
    </source>
</evidence>
<evidence type="ECO:0000313" key="2">
    <source>
        <dbReference type="EMBL" id="MBO1927368.1"/>
    </source>
</evidence>
<sequence>MAIKTTVITIKRIEINRHSTSGAYEKTVHYKDVDAWGEYPNGETVYLNDLFIDFNQLSSALSLSEGHKLKAKSIVDSSDGNTIYEYVENSTNGKTYFRKAKESTGLFEFLILSLFMIPLAYVPFANWLTIYFGLSPIHFSHKQHKLLSDLKTNVDINIQKSKLPTIVKLILITPAFIIGLLYFNVFFDGFVFWSTPTSEEQDIYVVTSAFLAAYGIFGGIISLIILQTKYDSEVKRILINHSI</sequence>
<name>A0ABS3Q5J1_9GAMM</name>